<dbReference type="AlphaFoldDB" id="A0A0F9NPB6"/>
<evidence type="ECO:0000313" key="3">
    <source>
        <dbReference type="EMBL" id="KKN21295.1"/>
    </source>
</evidence>
<feature type="coiled-coil region" evidence="1">
    <location>
        <begin position="92"/>
        <end position="119"/>
    </location>
</feature>
<feature type="compositionally biased region" description="Basic and acidic residues" evidence="2">
    <location>
        <begin position="59"/>
        <end position="71"/>
    </location>
</feature>
<feature type="compositionally biased region" description="Basic and acidic residues" evidence="2">
    <location>
        <begin position="238"/>
        <end position="251"/>
    </location>
</feature>
<organism evidence="3">
    <name type="scientific">marine sediment metagenome</name>
    <dbReference type="NCBI Taxonomy" id="412755"/>
    <lineage>
        <taxon>unclassified sequences</taxon>
        <taxon>metagenomes</taxon>
        <taxon>ecological metagenomes</taxon>
    </lineage>
</organism>
<evidence type="ECO:0000256" key="1">
    <source>
        <dbReference type="SAM" id="Coils"/>
    </source>
</evidence>
<keyword evidence="1" id="KW-0175">Coiled coil</keyword>
<sequence>MVNLQGNLWDKIGLQWFAETPLEGPPGEPEKEPSPIPLPGEGGEGEGQPVPFYEWQPPEGEKQSYKSPEDLAEAMKKSFFMQSDYTRKTTELRSNSERIRQREQELETLAKQLNETGNEYKKFKEFMNARPDTFAKFKRMVESPPSPEESFNRSRSYTNDQIEEIKKTMEELKTWKQDQEFDRQKSTIYDEMRSQHNDFNPEEVEELLTKLGQNDPKGLIETAYFALKGRLDPVEMERRVAEAAEKKRRENAGITPGSGRPAPKQEFGSVEEGREAALREAR</sequence>
<proteinExistence type="predicted"/>
<feature type="region of interest" description="Disordered" evidence="2">
    <location>
        <begin position="18"/>
        <end position="71"/>
    </location>
</feature>
<dbReference type="EMBL" id="LAZR01003159">
    <property type="protein sequence ID" value="KKN21295.1"/>
    <property type="molecule type" value="Genomic_DNA"/>
</dbReference>
<feature type="region of interest" description="Disordered" evidence="2">
    <location>
        <begin position="238"/>
        <end position="282"/>
    </location>
</feature>
<comment type="caution">
    <text evidence="3">The sequence shown here is derived from an EMBL/GenBank/DDBJ whole genome shotgun (WGS) entry which is preliminary data.</text>
</comment>
<accession>A0A0F9NPB6</accession>
<evidence type="ECO:0000256" key="2">
    <source>
        <dbReference type="SAM" id="MobiDB-lite"/>
    </source>
</evidence>
<name>A0A0F9NPB6_9ZZZZ</name>
<reference evidence="3" key="1">
    <citation type="journal article" date="2015" name="Nature">
        <title>Complex archaea that bridge the gap between prokaryotes and eukaryotes.</title>
        <authorList>
            <person name="Spang A."/>
            <person name="Saw J.H."/>
            <person name="Jorgensen S.L."/>
            <person name="Zaremba-Niedzwiedzka K."/>
            <person name="Martijn J."/>
            <person name="Lind A.E."/>
            <person name="van Eijk R."/>
            <person name="Schleper C."/>
            <person name="Guy L."/>
            <person name="Ettema T.J."/>
        </authorList>
    </citation>
    <scope>NUCLEOTIDE SEQUENCE</scope>
</reference>
<protein>
    <submittedName>
        <fullName evidence="3">Uncharacterized protein</fullName>
    </submittedName>
</protein>
<gene>
    <name evidence="3" type="ORF">LCGC14_0926730</name>
</gene>
<feature type="compositionally biased region" description="Basic and acidic residues" evidence="2">
    <location>
        <begin position="271"/>
        <end position="282"/>
    </location>
</feature>